<dbReference type="SUPFAM" id="SSF56059">
    <property type="entry name" value="Glutathione synthetase ATP-binding domain-like"/>
    <property type="match status" value="1"/>
</dbReference>
<dbReference type="EMBL" id="FMZL01000003">
    <property type="protein sequence ID" value="SDC10714.1"/>
    <property type="molecule type" value="Genomic_DNA"/>
</dbReference>
<dbReference type="InterPro" id="IPR041261">
    <property type="entry name" value="R2K_2"/>
</dbReference>
<proteinExistence type="predicted"/>
<accession>A0A1G6IW51</accession>
<dbReference type="Pfam" id="PF18299">
    <property type="entry name" value="R2K_2"/>
    <property type="match status" value="1"/>
</dbReference>
<dbReference type="Proteomes" id="UP000198528">
    <property type="component" value="Unassembled WGS sequence"/>
</dbReference>
<keyword evidence="3" id="KW-1185">Reference proteome</keyword>
<organism evidence="2 3">
    <name type="scientific">Parafannyhessea umbonata</name>
    <dbReference type="NCBI Taxonomy" id="604330"/>
    <lineage>
        <taxon>Bacteria</taxon>
        <taxon>Bacillati</taxon>
        <taxon>Actinomycetota</taxon>
        <taxon>Coriobacteriia</taxon>
        <taxon>Coriobacteriales</taxon>
        <taxon>Atopobiaceae</taxon>
        <taxon>Parafannyhessea</taxon>
    </lineage>
</organism>
<sequence>MRAFIQSRDGMPRGMSQYTAWLGFSNMGFETVPFETVDELGACEREDVVVGGLGVVRARLRALGVDASEIDYPEELRPFLGRRLWKTTIDHVSTEVGAWPLFVKPVEGKRFTGCVVACTRDLIGKGCCGEDFPVICSEVVDFVSEYRCFVKYGKILDVRHYRGDWSKAPGREAIERAIAAYDNAPAGYAADFGVTSDGRTLLVEVNDGYSLGPYGLWPELYAQLLSARWAQMVGTNDSCDFGVPVPRM</sequence>
<dbReference type="AlphaFoldDB" id="A0A1G6IW51"/>
<evidence type="ECO:0000259" key="1">
    <source>
        <dbReference type="Pfam" id="PF18299"/>
    </source>
</evidence>
<evidence type="ECO:0000313" key="3">
    <source>
        <dbReference type="Proteomes" id="UP000198528"/>
    </source>
</evidence>
<reference evidence="3" key="1">
    <citation type="submission" date="2016-10" db="EMBL/GenBank/DDBJ databases">
        <authorList>
            <person name="Varghese N."/>
            <person name="Submissions S."/>
        </authorList>
    </citation>
    <scope>NUCLEOTIDE SEQUENCE [LARGE SCALE GENOMIC DNA]</scope>
    <source>
        <strain evidence="3">DSM 22619</strain>
    </source>
</reference>
<evidence type="ECO:0000313" key="2">
    <source>
        <dbReference type="EMBL" id="SDC10714.1"/>
    </source>
</evidence>
<gene>
    <name evidence="2" type="ORF">SAMN04487824_10389</name>
</gene>
<feature type="domain" description="ATP-grasp" evidence="1">
    <location>
        <begin position="79"/>
        <end position="224"/>
    </location>
</feature>
<dbReference type="RefSeq" id="WP_090845229.1">
    <property type="nucleotide sequence ID" value="NZ_FMZL01000003.1"/>
</dbReference>
<name>A0A1G6IW51_9ACTN</name>
<protein>
    <recommendedName>
        <fullName evidence="1">ATP-grasp domain-containing protein</fullName>
    </recommendedName>
</protein>